<gene>
    <name evidence="1" type="ORF">ACFSUE_15470</name>
</gene>
<organism evidence="1 2">
    <name type="scientific">Sporolactobacillus shoreicorticis</name>
    <dbReference type="NCBI Taxonomy" id="1923877"/>
    <lineage>
        <taxon>Bacteria</taxon>
        <taxon>Bacillati</taxon>
        <taxon>Bacillota</taxon>
        <taxon>Bacilli</taxon>
        <taxon>Bacillales</taxon>
        <taxon>Sporolactobacillaceae</taxon>
        <taxon>Sporolactobacillus</taxon>
    </lineage>
</organism>
<evidence type="ECO:0000313" key="1">
    <source>
        <dbReference type="EMBL" id="MFD2695015.1"/>
    </source>
</evidence>
<dbReference type="Proteomes" id="UP001597399">
    <property type="component" value="Unassembled WGS sequence"/>
</dbReference>
<keyword evidence="2" id="KW-1185">Reference proteome</keyword>
<accession>A0ABW5S912</accession>
<dbReference type="RefSeq" id="WP_253064729.1">
    <property type="nucleotide sequence ID" value="NZ_JAMXWM010000031.1"/>
</dbReference>
<name>A0ABW5S912_9BACL</name>
<reference evidence="2" key="1">
    <citation type="journal article" date="2019" name="Int. J. Syst. Evol. Microbiol.">
        <title>The Global Catalogue of Microorganisms (GCM) 10K type strain sequencing project: providing services to taxonomists for standard genome sequencing and annotation.</title>
        <authorList>
            <consortium name="The Broad Institute Genomics Platform"/>
            <consortium name="The Broad Institute Genome Sequencing Center for Infectious Disease"/>
            <person name="Wu L."/>
            <person name="Ma J."/>
        </authorList>
    </citation>
    <scope>NUCLEOTIDE SEQUENCE [LARGE SCALE GENOMIC DNA]</scope>
    <source>
        <strain evidence="2">TISTR 2466</strain>
    </source>
</reference>
<comment type="caution">
    <text evidence="1">The sequence shown here is derived from an EMBL/GenBank/DDBJ whole genome shotgun (WGS) entry which is preliminary data.</text>
</comment>
<sequence length="120" mass="13449">MGEKYLSVNQDGSFGFKDDAINDILDSDIVISDEIYNQFFAEQSQGKQFKVKNSSGATFEEIFEEYMPDPIEREPSDVEILQQQNAQLLLQSAQQAQMINDLQTQNAAIMLQMAQMGGAS</sequence>
<proteinExistence type="predicted"/>
<evidence type="ECO:0000313" key="2">
    <source>
        <dbReference type="Proteomes" id="UP001597399"/>
    </source>
</evidence>
<protein>
    <submittedName>
        <fullName evidence="1">Uncharacterized protein</fullName>
    </submittedName>
</protein>
<dbReference type="EMBL" id="JBHUMQ010000034">
    <property type="protein sequence ID" value="MFD2695015.1"/>
    <property type="molecule type" value="Genomic_DNA"/>
</dbReference>